<evidence type="ECO:0000256" key="1">
    <source>
        <dbReference type="SAM" id="MobiDB-lite"/>
    </source>
</evidence>
<evidence type="ECO:0000313" key="2">
    <source>
        <dbReference type="EMBL" id="TMW94055.1"/>
    </source>
</evidence>
<gene>
    <name evidence="2" type="ORF">EJD97_010796</name>
</gene>
<sequence length="115" mass="12599">MNTLRTTAQSMDEEIVNVGTPPRGNQVPPLEENANDDQAPINPPPLMDGEIRDAFIQMAQAITTQAQAVTTQSQAITAQANPEVVHRANQHVCTMASRLRDFTRINPPTFYGSKV</sequence>
<feature type="region of interest" description="Disordered" evidence="1">
    <location>
        <begin position="1"/>
        <end position="47"/>
    </location>
</feature>
<reference evidence="2" key="1">
    <citation type="submission" date="2019-05" db="EMBL/GenBank/DDBJ databases">
        <title>The de novo reference genome and transcriptome assemblies of the wild tomato species Solanum chilense.</title>
        <authorList>
            <person name="Stam R."/>
            <person name="Nosenko T."/>
            <person name="Hoerger A.C."/>
            <person name="Stephan W."/>
            <person name="Seidel M.A."/>
            <person name="Kuhn J.M.M."/>
            <person name="Haberer G."/>
            <person name="Tellier A."/>
        </authorList>
    </citation>
    <scope>NUCLEOTIDE SEQUENCE</scope>
    <source>
        <tissue evidence="2">Mature leaves</tissue>
    </source>
</reference>
<dbReference type="AlphaFoldDB" id="A0A6N2BH55"/>
<feature type="non-terminal residue" evidence="2">
    <location>
        <position position="115"/>
    </location>
</feature>
<name>A0A6N2BH55_SOLCI</name>
<organism evidence="2">
    <name type="scientific">Solanum chilense</name>
    <name type="common">Tomato</name>
    <name type="synonym">Lycopersicon chilense</name>
    <dbReference type="NCBI Taxonomy" id="4083"/>
    <lineage>
        <taxon>Eukaryota</taxon>
        <taxon>Viridiplantae</taxon>
        <taxon>Streptophyta</taxon>
        <taxon>Embryophyta</taxon>
        <taxon>Tracheophyta</taxon>
        <taxon>Spermatophyta</taxon>
        <taxon>Magnoliopsida</taxon>
        <taxon>eudicotyledons</taxon>
        <taxon>Gunneridae</taxon>
        <taxon>Pentapetalae</taxon>
        <taxon>asterids</taxon>
        <taxon>lamiids</taxon>
        <taxon>Solanales</taxon>
        <taxon>Solanaceae</taxon>
        <taxon>Solanoideae</taxon>
        <taxon>Solaneae</taxon>
        <taxon>Solanum</taxon>
        <taxon>Solanum subgen. Lycopersicon</taxon>
    </lineage>
</organism>
<dbReference type="EMBL" id="RXGB01002738">
    <property type="protein sequence ID" value="TMW94055.1"/>
    <property type="molecule type" value="Genomic_DNA"/>
</dbReference>
<accession>A0A6N2BH55</accession>
<protein>
    <submittedName>
        <fullName evidence="2">Uncharacterized protein</fullName>
    </submittedName>
</protein>
<comment type="caution">
    <text evidence="2">The sequence shown here is derived from an EMBL/GenBank/DDBJ whole genome shotgun (WGS) entry which is preliminary data.</text>
</comment>
<feature type="compositionally biased region" description="Polar residues" evidence="1">
    <location>
        <begin position="1"/>
        <end position="10"/>
    </location>
</feature>
<proteinExistence type="predicted"/>